<accession>A0A7J6VUZ9</accession>
<dbReference type="PANTHER" id="PTHR33544:SF5">
    <property type="entry name" value="DUF4005 DOMAIN-CONTAINING PROTEIN"/>
    <property type="match status" value="1"/>
</dbReference>
<gene>
    <name evidence="1" type="ORF">FRX31_021804</name>
</gene>
<reference evidence="1 2" key="1">
    <citation type="submission" date="2020-06" db="EMBL/GenBank/DDBJ databases">
        <title>Transcriptomic and genomic resources for Thalictrum thalictroides and T. hernandezii: Facilitating candidate gene discovery in an emerging model plant lineage.</title>
        <authorList>
            <person name="Arias T."/>
            <person name="Riano-Pachon D.M."/>
            <person name="Di Stilio V.S."/>
        </authorList>
    </citation>
    <scope>NUCLEOTIDE SEQUENCE [LARGE SCALE GENOMIC DNA]</scope>
    <source>
        <strain evidence="2">cv. WT478/WT964</strain>
        <tissue evidence="1">Leaves</tissue>
    </source>
</reference>
<dbReference type="GO" id="GO:0005840">
    <property type="term" value="C:ribosome"/>
    <property type="evidence" value="ECO:0007669"/>
    <property type="project" value="UniProtKB-KW"/>
</dbReference>
<protein>
    <submittedName>
        <fullName evidence="1">60S ribosomal protein L36</fullName>
    </submittedName>
</protein>
<dbReference type="Proteomes" id="UP000554482">
    <property type="component" value="Unassembled WGS sequence"/>
</dbReference>
<name>A0A7J6VUZ9_THATH</name>
<evidence type="ECO:0000313" key="1">
    <source>
        <dbReference type="EMBL" id="KAF5188611.1"/>
    </source>
</evidence>
<keyword evidence="2" id="KW-1185">Reference proteome</keyword>
<comment type="caution">
    <text evidence="1">The sequence shown here is derived from an EMBL/GenBank/DDBJ whole genome shotgun (WGS) entry which is preliminary data.</text>
</comment>
<dbReference type="InterPro" id="IPR040344">
    <property type="entry name" value="At3g17950-like"/>
</dbReference>
<organism evidence="1 2">
    <name type="scientific">Thalictrum thalictroides</name>
    <name type="common">Rue-anemone</name>
    <name type="synonym">Anemone thalictroides</name>
    <dbReference type="NCBI Taxonomy" id="46969"/>
    <lineage>
        <taxon>Eukaryota</taxon>
        <taxon>Viridiplantae</taxon>
        <taxon>Streptophyta</taxon>
        <taxon>Embryophyta</taxon>
        <taxon>Tracheophyta</taxon>
        <taxon>Spermatophyta</taxon>
        <taxon>Magnoliopsida</taxon>
        <taxon>Ranunculales</taxon>
        <taxon>Ranunculaceae</taxon>
        <taxon>Thalictroideae</taxon>
        <taxon>Thalictrum</taxon>
    </lineage>
</organism>
<evidence type="ECO:0000313" key="2">
    <source>
        <dbReference type="Proteomes" id="UP000554482"/>
    </source>
</evidence>
<dbReference type="PANTHER" id="PTHR33544">
    <property type="entry name" value="DUF4005 DOMAIN-CONTAINING PROTEIN-RELATED"/>
    <property type="match status" value="1"/>
</dbReference>
<dbReference type="AlphaFoldDB" id="A0A7J6VUZ9"/>
<keyword evidence="1" id="KW-0689">Ribosomal protein</keyword>
<keyword evidence="1" id="KW-0687">Ribonucleoprotein</keyword>
<dbReference type="OrthoDB" id="1924128at2759"/>
<proteinExistence type="predicted"/>
<sequence>MAEQQEEGWPLGLQPLNNGAAGMVRNHDFSGSISFNTLLTGSPSSSTASSSNLDTESTGSFFHDESITLGRLIGVSSILDLSRRSARVRKAEPLPLRSKKKSRSRGWFFSLCSRTENVKNAPSLGHFLEVERRASNDYWSNQNSMVYDPNEVTDYEPNSLFINGHIAPPQSSPWLHSNVGGRPNRSLAHVNGFGVPVMCSCLCGQPTN</sequence>
<dbReference type="EMBL" id="JABWDY010026554">
    <property type="protein sequence ID" value="KAF5188611.1"/>
    <property type="molecule type" value="Genomic_DNA"/>
</dbReference>